<keyword evidence="1" id="KW-0670">Pyruvate</keyword>
<keyword evidence="2" id="KW-1185">Reference proteome</keyword>
<organism evidence="1 2">
    <name type="scientific">Brevibacterium mcbrellneri ATCC 49030</name>
    <dbReference type="NCBI Taxonomy" id="585530"/>
    <lineage>
        <taxon>Bacteria</taxon>
        <taxon>Bacillati</taxon>
        <taxon>Actinomycetota</taxon>
        <taxon>Actinomycetes</taxon>
        <taxon>Micrococcales</taxon>
        <taxon>Brevibacteriaceae</taxon>
        <taxon>Brevibacterium</taxon>
    </lineage>
</organism>
<dbReference type="NCBIfam" id="NF042935">
    <property type="entry name" value="SCO6880_fam"/>
    <property type="match status" value="1"/>
</dbReference>
<dbReference type="Proteomes" id="UP000005714">
    <property type="component" value="Unassembled WGS sequence"/>
</dbReference>
<name>D4YKD3_9MICO</name>
<dbReference type="InterPro" id="IPR049978">
    <property type="entry name" value="SCO6880-like"/>
</dbReference>
<dbReference type="AlphaFoldDB" id="D4YKD3"/>
<dbReference type="STRING" id="585530.HMPREF0183_0393"/>
<protein>
    <submittedName>
        <fullName evidence="1">Phosphoenolpyruvate-protein phosphotransferase domain protein</fullName>
        <ecNumber evidence="1">2.7.3.9</ecNumber>
    </submittedName>
</protein>
<reference evidence="1 2" key="1">
    <citation type="submission" date="2010-04" db="EMBL/GenBank/DDBJ databases">
        <authorList>
            <person name="Qin X."/>
            <person name="Bachman B."/>
            <person name="Battles P."/>
            <person name="Bell A."/>
            <person name="Bess C."/>
            <person name="Bickham C."/>
            <person name="Chaboub L."/>
            <person name="Chen D."/>
            <person name="Coyle M."/>
            <person name="Deiros D.R."/>
            <person name="Dinh H."/>
            <person name="Forbes L."/>
            <person name="Fowler G."/>
            <person name="Francisco L."/>
            <person name="Fu Q."/>
            <person name="Gubbala S."/>
            <person name="Hale W."/>
            <person name="Han Y."/>
            <person name="Hemphill L."/>
            <person name="Highlander S.K."/>
            <person name="Hirani K."/>
            <person name="Hogues M."/>
            <person name="Jackson L."/>
            <person name="Jakkamsetti A."/>
            <person name="Javaid M."/>
            <person name="Jiang H."/>
            <person name="Korchina V."/>
            <person name="Kovar C."/>
            <person name="Lara F."/>
            <person name="Lee S."/>
            <person name="Mata R."/>
            <person name="Mathew T."/>
            <person name="Moen C."/>
            <person name="Morales K."/>
            <person name="Munidasa M."/>
            <person name="Nazareth L."/>
            <person name="Ngo R."/>
            <person name="Nguyen L."/>
            <person name="Okwuonu G."/>
            <person name="Ongeri F."/>
            <person name="Patil S."/>
            <person name="Petrosino J."/>
            <person name="Pham C."/>
            <person name="Pham P."/>
            <person name="Pu L.-L."/>
            <person name="Puazo M."/>
            <person name="Raj R."/>
            <person name="Reid J."/>
            <person name="Rouhana J."/>
            <person name="Saada N."/>
            <person name="Shang Y."/>
            <person name="Simmons D."/>
            <person name="Thornton R."/>
            <person name="Warren J."/>
            <person name="Weissenberger G."/>
            <person name="Zhang J."/>
            <person name="Zhang L."/>
            <person name="Zhou C."/>
            <person name="Zhu D."/>
            <person name="Muzny D."/>
            <person name="Worley K."/>
            <person name="Gibbs R."/>
        </authorList>
    </citation>
    <scope>NUCLEOTIDE SEQUENCE [LARGE SCALE GENOMIC DNA]</scope>
    <source>
        <strain evidence="1 2">ATCC 49030</strain>
    </source>
</reference>
<dbReference type="eggNOG" id="ENOG502Z8K6">
    <property type="taxonomic scope" value="Bacteria"/>
</dbReference>
<evidence type="ECO:0000313" key="1">
    <source>
        <dbReference type="EMBL" id="EFG48425.1"/>
    </source>
</evidence>
<dbReference type="GO" id="GO:0008965">
    <property type="term" value="F:phosphoenolpyruvate-protein phosphotransferase activity"/>
    <property type="evidence" value="ECO:0007669"/>
    <property type="project" value="UniProtKB-EC"/>
</dbReference>
<sequence>MLWISERPRSLVYPTFLSPVLLSTGVQRSMSLICTPMRTDQAARDIRKKKTEYVSDAAQRARIGQIEDASQRAEYQDVLQQEADLTAGHGVLRYTGPLSVSAPTVAELDAAVAAIEQAETARTTLRLLAEATRHVDDPDQLYAVIDDIRGGVQALQETLAQLADAHMLCQARAISLNGDPARRQNRGDDDATARRTRIVRHDKPHDDIEVTVCVHDAFTESIVSTKRH</sequence>
<comment type="caution">
    <text evidence="1">The sequence shown here is derived from an EMBL/GenBank/DDBJ whole genome shotgun (WGS) entry which is preliminary data.</text>
</comment>
<proteinExistence type="predicted"/>
<dbReference type="EC" id="2.7.3.9" evidence="1"/>
<keyword evidence="1" id="KW-0808">Transferase</keyword>
<accession>D4YKD3</accession>
<evidence type="ECO:0000313" key="2">
    <source>
        <dbReference type="Proteomes" id="UP000005714"/>
    </source>
</evidence>
<dbReference type="EMBL" id="ADNU01000012">
    <property type="protein sequence ID" value="EFG48425.1"/>
    <property type="molecule type" value="Genomic_DNA"/>
</dbReference>
<gene>
    <name evidence="1" type="ORF">HMPREF0183_0393</name>
</gene>